<feature type="binding site" evidence="6">
    <location>
        <position position="633"/>
    </location>
    <ligand>
        <name>Na(+)</name>
        <dbReference type="ChEBI" id="CHEBI:29101"/>
        <label>1</label>
    </ligand>
</feature>
<keyword evidence="3 8" id="KW-0812">Transmembrane</keyword>
<keyword evidence="12" id="KW-1185">Reference proteome</keyword>
<feature type="disulfide bond" evidence="7">
    <location>
        <begin position="467"/>
        <end position="476"/>
    </location>
</feature>
<keyword evidence="6" id="KW-0915">Sodium</keyword>
<sequence length="987" mass="114000">MFLFFSYGSFFSFFLFWLSFPRLVIFFSFLPSFSLFLFILSFSFALLSLILFSSLYCLFPPFSFLFFFLPIILSFILPSYPLFVYSFYYSLFLFLTCFFVCFFFYTHYIFFDFLLFIFSFFLFLFSSFSFFASISIFNLSLLFLLSFFILFLIPHFHIYLFSLFVSTFLFFFFFLLYFNSFSQFLFLLLFLSVLFFLNYFFLSFFYTLFFYLLSFNFSFFHSHFLIFSSSYSFSYFLFVLFFLSYSFFYSVTLLFLLSFILHLSYFSFLYYFYSFFSYSFFLLSYFTLLFLLLFVFLGDKTRAIMTLKTDFPDLPTVTMSGVSNGSSSTDDSSITISDEPGSKLKKRETWGRKLDFLLACIGFSVGLGNVWRFPFLCYKNGGGAFLIPYFVAVILGGVPVFLLEVSLGQFMSEGGVGAWKICPLFQGIGYACSMIVFFLDCNYNIILTWSLYYLFSSFSAVLPWSSCGNEWNTVNCTEFESIRNKTLTARNTTMHLLLDDDITNASFDGAATEMTQQYMRKIVMDPVTEFWERKVLAISNGIDEPGSIKWDLALCLLLAWIVVYFCIWKGIKSSGKVMYFTATSPYILMLVLLIRGVTLDGAADGLKYYLIPDWSKLLRRQVWVDAGTQIFFSYSISLGTLTALGSYNKFHHNSYKDSLLFAIANTFTSFLAGFVIFSVLGFMAKRQGLTVDEVAESGPGLAFIAYPEAVSQMPVAPLWSAVFFVMILLLGLDSQFVGVEGFITTVVDRWPQHLRRGYRREILIGCVCLTAFTIGLAMVTNGGMYVFQLYDYYPASRIVLLVAFFESVVVAYIYGVDRFYDNLEMMYGFRLNNWMKYCWMYLTPGFTIITFILSTISYSGLTYKRKTVEYIYPQWAVSIGWMMACSSIVFIPAVMLINIYKTKGSLKTRIEYLLRPMLKSYQLRPNEDMSKVTLISRCDYGPEGEDAEVAAEETAAAQNQLIEKRGEDEETPAVSAAVADSTKDSKM</sequence>
<dbReference type="Proteomes" id="UP000597762">
    <property type="component" value="Unassembled WGS sequence"/>
</dbReference>
<feature type="binding site" evidence="6">
    <location>
        <position position="362"/>
    </location>
    <ligand>
        <name>Na(+)</name>
        <dbReference type="ChEBI" id="CHEBI:29101"/>
        <label>1</label>
    </ligand>
</feature>
<dbReference type="PROSITE" id="PS50267">
    <property type="entry name" value="NA_NEUROTRAN_SYMP_3"/>
    <property type="match status" value="1"/>
</dbReference>
<evidence type="ECO:0000256" key="6">
    <source>
        <dbReference type="PIRSR" id="PIRSR600175-1"/>
    </source>
</evidence>
<feature type="transmembrane region" description="Helical" evidence="10">
    <location>
        <begin position="113"/>
        <end position="131"/>
    </location>
</feature>
<evidence type="ECO:0000256" key="7">
    <source>
        <dbReference type="PIRSR" id="PIRSR600175-2"/>
    </source>
</evidence>
<dbReference type="AlphaFoldDB" id="A0A812CZD9"/>
<proteinExistence type="inferred from homology"/>
<feature type="transmembrane region" description="Helical" evidence="10">
    <location>
        <begin position="87"/>
        <end position="107"/>
    </location>
</feature>
<evidence type="ECO:0000313" key="11">
    <source>
        <dbReference type="EMBL" id="CAE1284347.1"/>
    </source>
</evidence>
<evidence type="ECO:0000256" key="3">
    <source>
        <dbReference type="ARBA" id="ARBA00022692"/>
    </source>
</evidence>
<dbReference type="GO" id="GO:0005332">
    <property type="term" value="F:gamma-aminobutyric acid:sodium:chloride symporter activity"/>
    <property type="evidence" value="ECO:0007669"/>
    <property type="project" value="TreeGrafter"/>
</dbReference>
<feature type="transmembrane region" description="Helical" evidence="10">
    <location>
        <begin position="224"/>
        <end position="244"/>
    </location>
</feature>
<feature type="transmembrane region" description="Helical" evidence="10">
    <location>
        <begin position="879"/>
        <end position="900"/>
    </location>
</feature>
<feature type="transmembrane region" description="Helical" evidence="10">
    <location>
        <begin position="278"/>
        <end position="298"/>
    </location>
</feature>
<keyword evidence="7" id="KW-1015">Disulfide bond</keyword>
<comment type="similarity">
    <text evidence="8">Belongs to the sodium:neurotransmitter symporter (SNF) (TC 2.A.22) family.</text>
</comment>
<dbReference type="Pfam" id="PF00209">
    <property type="entry name" value="SNF"/>
    <property type="match status" value="1"/>
</dbReference>
<evidence type="ECO:0000256" key="2">
    <source>
        <dbReference type="ARBA" id="ARBA00022448"/>
    </source>
</evidence>
<feature type="transmembrane region" description="Helical" evidence="10">
    <location>
        <begin position="35"/>
        <end position="56"/>
    </location>
</feature>
<comment type="caution">
    <text evidence="11">The sequence shown here is derived from an EMBL/GenBank/DDBJ whole genome shotgun (WGS) entry which is preliminary data.</text>
</comment>
<feature type="transmembrane region" description="Helical" evidence="10">
    <location>
        <begin position="762"/>
        <end position="786"/>
    </location>
</feature>
<evidence type="ECO:0000256" key="4">
    <source>
        <dbReference type="ARBA" id="ARBA00022989"/>
    </source>
</evidence>
<feature type="transmembrane region" description="Helical" evidence="10">
    <location>
        <begin position="354"/>
        <end position="373"/>
    </location>
</feature>
<dbReference type="PRINTS" id="PR00176">
    <property type="entry name" value="NANEUSMPORT"/>
</dbReference>
<feature type="transmembrane region" description="Helical" evidence="10">
    <location>
        <begin position="385"/>
        <end position="407"/>
    </location>
</feature>
<feature type="transmembrane region" description="Helical" evidence="10">
    <location>
        <begin position="251"/>
        <end position="272"/>
    </location>
</feature>
<dbReference type="PROSITE" id="PS00754">
    <property type="entry name" value="NA_NEUROTRAN_SYMP_2"/>
    <property type="match status" value="1"/>
</dbReference>
<keyword evidence="5 10" id="KW-0472">Membrane</keyword>
<reference evidence="11" key="1">
    <citation type="submission" date="2021-01" db="EMBL/GenBank/DDBJ databases">
        <authorList>
            <person name="Li R."/>
            <person name="Bekaert M."/>
        </authorList>
    </citation>
    <scope>NUCLEOTIDE SEQUENCE</scope>
    <source>
        <strain evidence="11">Farmed</strain>
    </source>
</reference>
<feature type="binding site" evidence="6">
    <location>
        <position position="665"/>
    </location>
    <ligand>
        <name>Na(+)</name>
        <dbReference type="ChEBI" id="CHEBI:29101"/>
        <label>1</label>
    </ligand>
</feature>
<feature type="transmembrane region" description="Helical" evidence="10">
    <location>
        <begin position="185"/>
        <end position="212"/>
    </location>
</feature>
<feature type="binding site" evidence="6">
    <location>
        <position position="734"/>
    </location>
    <ligand>
        <name>Na(+)</name>
        <dbReference type="ChEBI" id="CHEBI:29101"/>
        <label>1</label>
    </ligand>
</feature>
<evidence type="ECO:0000256" key="9">
    <source>
        <dbReference type="SAM" id="MobiDB-lite"/>
    </source>
</evidence>
<dbReference type="PANTHER" id="PTHR11616">
    <property type="entry name" value="SODIUM/CHLORIDE DEPENDENT TRANSPORTER"/>
    <property type="match status" value="1"/>
</dbReference>
<feature type="transmembrane region" description="Helical" evidence="10">
    <location>
        <begin position="626"/>
        <end position="647"/>
    </location>
</feature>
<feature type="binding site" evidence="6">
    <location>
        <position position="730"/>
    </location>
    <ligand>
        <name>Na(+)</name>
        <dbReference type="ChEBI" id="CHEBI:29101"/>
        <label>1</label>
    </ligand>
</feature>
<keyword evidence="4 10" id="KW-1133">Transmembrane helix</keyword>
<gene>
    <name evidence="11" type="ORF">SPHA_44688</name>
</gene>
<keyword evidence="6" id="KW-0479">Metal-binding</keyword>
<feature type="transmembrane region" description="Helical" evidence="10">
    <location>
        <begin position="159"/>
        <end position="178"/>
    </location>
</feature>
<feature type="transmembrane region" description="Helical" evidence="10">
    <location>
        <begin position="718"/>
        <end position="742"/>
    </location>
</feature>
<keyword evidence="2 8" id="KW-0813">Transport</keyword>
<accession>A0A812CZD9</accession>
<feature type="transmembrane region" description="Helical" evidence="10">
    <location>
        <begin position="428"/>
        <end position="455"/>
    </location>
</feature>
<evidence type="ECO:0000256" key="10">
    <source>
        <dbReference type="SAM" id="Phobius"/>
    </source>
</evidence>
<dbReference type="SUPFAM" id="SSF161070">
    <property type="entry name" value="SNF-like"/>
    <property type="match status" value="1"/>
</dbReference>
<dbReference type="GO" id="GO:0046872">
    <property type="term" value="F:metal ion binding"/>
    <property type="evidence" value="ECO:0007669"/>
    <property type="project" value="UniProtKB-KW"/>
</dbReference>
<feature type="transmembrane region" description="Helical" evidence="10">
    <location>
        <begin position="548"/>
        <end position="567"/>
    </location>
</feature>
<dbReference type="InterPro" id="IPR000175">
    <property type="entry name" value="Na/ntran_symport"/>
</dbReference>
<feature type="transmembrane region" description="Helical" evidence="10">
    <location>
        <begin position="62"/>
        <end position="80"/>
    </location>
</feature>
<name>A0A812CZD9_ACAPH</name>
<dbReference type="CDD" id="cd11496">
    <property type="entry name" value="SLC6sbd-TauT-like"/>
    <property type="match status" value="1"/>
</dbReference>
<feature type="transmembrane region" description="Helical" evidence="10">
    <location>
        <begin position="579"/>
        <end position="598"/>
    </location>
</feature>
<feature type="binding site" evidence="6">
    <location>
        <position position="369"/>
    </location>
    <ligand>
        <name>Na(+)</name>
        <dbReference type="ChEBI" id="CHEBI:29101"/>
        <label>1</label>
    </ligand>
</feature>
<dbReference type="InterPro" id="IPR037272">
    <property type="entry name" value="SNS_sf"/>
</dbReference>
<comment type="subcellular location">
    <subcellularLocation>
        <location evidence="1">Membrane</location>
        <topology evidence="1">Multi-pass membrane protein</topology>
    </subcellularLocation>
</comment>
<dbReference type="EMBL" id="CAHIKZ030002284">
    <property type="protein sequence ID" value="CAE1284347.1"/>
    <property type="molecule type" value="Genomic_DNA"/>
</dbReference>
<feature type="transmembrane region" description="Helical" evidence="10">
    <location>
        <begin position="6"/>
        <end position="28"/>
    </location>
</feature>
<feature type="binding site" evidence="6">
    <location>
        <position position="733"/>
    </location>
    <ligand>
        <name>Na(+)</name>
        <dbReference type="ChEBI" id="CHEBI:29101"/>
        <label>1</label>
    </ligand>
</feature>
<evidence type="ECO:0000313" key="12">
    <source>
        <dbReference type="Proteomes" id="UP000597762"/>
    </source>
</evidence>
<dbReference type="GO" id="GO:0005886">
    <property type="term" value="C:plasma membrane"/>
    <property type="evidence" value="ECO:0007669"/>
    <property type="project" value="TreeGrafter"/>
</dbReference>
<dbReference type="PANTHER" id="PTHR11616:SF325">
    <property type="entry name" value="TRANSPORTER"/>
    <property type="match status" value="1"/>
</dbReference>
<feature type="binding site" evidence="6">
    <location>
        <position position="365"/>
    </location>
    <ligand>
        <name>Na(+)</name>
        <dbReference type="ChEBI" id="CHEBI:29101"/>
        <label>1</label>
    </ligand>
</feature>
<feature type="transmembrane region" description="Helical" evidence="10">
    <location>
        <begin position="798"/>
        <end position="816"/>
    </location>
</feature>
<dbReference type="PROSITE" id="PS00610">
    <property type="entry name" value="NA_NEUROTRAN_SYMP_1"/>
    <property type="match status" value="1"/>
</dbReference>
<keyword evidence="8" id="KW-0769">Symport</keyword>
<evidence type="ECO:0000256" key="1">
    <source>
        <dbReference type="ARBA" id="ARBA00004141"/>
    </source>
</evidence>
<protein>
    <recommendedName>
        <fullName evidence="8">Transporter</fullName>
    </recommendedName>
</protein>
<feature type="transmembrane region" description="Helical" evidence="10">
    <location>
        <begin position="136"/>
        <end position="153"/>
    </location>
</feature>
<organism evidence="11 12">
    <name type="scientific">Acanthosepion pharaonis</name>
    <name type="common">Pharaoh cuttlefish</name>
    <name type="synonym">Sepia pharaonis</name>
    <dbReference type="NCBI Taxonomy" id="158019"/>
    <lineage>
        <taxon>Eukaryota</taxon>
        <taxon>Metazoa</taxon>
        <taxon>Spiralia</taxon>
        <taxon>Lophotrochozoa</taxon>
        <taxon>Mollusca</taxon>
        <taxon>Cephalopoda</taxon>
        <taxon>Coleoidea</taxon>
        <taxon>Decapodiformes</taxon>
        <taxon>Sepiida</taxon>
        <taxon>Sepiina</taxon>
        <taxon>Sepiidae</taxon>
        <taxon>Acanthosepion</taxon>
    </lineage>
</organism>
<feature type="transmembrane region" description="Helical" evidence="10">
    <location>
        <begin position="659"/>
        <end position="684"/>
    </location>
</feature>
<evidence type="ECO:0000256" key="8">
    <source>
        <dbReference type="RuleBase" id="RU003732"/>
    </source>
</evidence>
<dbReference type="OrthoDB" id="6581954at2759"/>
<evidence type="ECO:0000256" key="5">
    <source>
        <dbReference type="ARBA" id="ARBA00023136"/>
    </source>
</evidence>
<feature type="region of interest" description="Disordered" evidence="9">
    <location>
        <begin position="963"/>
        <end position="987"/>
    </location>
</feature>
<feature type="transmembrane region" description="Helical" evidence="10">
    <location>
        <begin position="837"/>
        <end position="859"/>
    </location>
</feature>